<evidence type="ECO:0000256" key="1">
    <source>
        <dbReference type="ARBA" id="ARBA00004323"/>
    </source>
</evidence>
<evidence type="ECO:0000256" key="12">
    <source>
        <dbReference type="ARBA" id="ARBA00023211"/>
    </source>
</evidence>
<dbReference type="GO" id="GO:0000139">
    <property type="term" value="C:Golgi membrane"/>
    <property type="evidence" value="ECO:0007669"/>
    <property type="project" value="UniProtKB-SubCell"/>
</dbReference>
<comment type="subcellular location">
    <subcellularLocation>
        <location evidence="1 17">Golgi apparatus membrane</location>
        <topology evidence="1 17">Single-pass type II membrane protein</topology>
    </subcellularLocation>
</comment>
<dbReference type="EMBL" id="UZAN01044620">
    <property type="protein sequence ID" value="VDP81153.1"/>
    <property type="molecule type" value="Genomic_DNA"/>
</dbReference>
<evidence type="ECO:0000256" key="13">
    <source>
        <dbReference type="ARBA" id="ARBA00037706"/>
    </source>
</evidence>
<dbReference type="OrthoDB" id="440755at2759"/>
<evidence type="ECO:0000256" key="10">
    <source>
        <dbReference type="ARBA" id="ARBA00023034"/>
    </source>
</evidence>
<gene>
    <name evidence="18" type="ORF">ECPE_LOCUS7454</name>
</gene>
<keyword evidence="9" id="KW-1133">Transmembrane helix</keyword>
<dbReference type="Proteomes" id="UP000272942">
    <property type="component" value="Unassembled WGS sequence"/>
</dbReference>
<dbReference type="AlphaFoldDB" id="A0A183AKH1"/>
<keyword evidence="6" id="KW-0812">Transmembrane</keyword>
<evidence type="ECO:0000256" key="17">
    <source>
        <dbReference type="RuleBase" id="RU368119"/>
    </source>
</evidence>
<dbReference type="GO" id="GO:0003827">
    <property type="term" value="F:alpha-1,3-mannosylglycoprotein 2-beta-N-acetylglucosaminyltransferase activity"/>
    <property type="evidence" value="ECO:0007669"/>
    <property type="project" value="UniProtKB-UniRule"/>
</dbReference>
<dbReference type="PANTHER" id="PTHR10468">
    <property type="entry name" value="PROTEIN O-LINKED-MANNOSE BETA-1,2-N-ACETYLGLUCOSAMINYLTRANSFERASE 1/ALPHA-1,3-MANNOSYL-GLYCOPROTEIN 2-BETA-N-ACETYLGLUCOSAMINYLTRANSFERASE"/>
    <property type="match status" value="1"/>
</dbReference>
<accession>A0A183AKH1</accession>
<dbReference type="GO" id="GO:0030145">
    <property type="term" value="F:manganese ion binding"/>
    <property type="evidence" value="ECO:0007669"/>
    <property type="project" value="UniProtKB-UniRule"/>
</dbReference>
<evidence type="ECO:0000256" key="15">
    <source>
        <dbReference type="ARBA" id="ARBA00041712"/>
    </source>
</evidence>
<keyword evidence="11" id="KW-0472">Membrane</keyword>
<evidence type="ECO:0000256" key="4">
    <source>
        <dbReference type="ARBA" id="ARBA00022676"/>
    </source>
</evidence>
<comment type="pathway">
    <text evidence="2 17">Protein modification; protein glycosylation.</text>
</comment>
<protein>
    <recommendedName>
        <fullName evidence="14 17">Alpha-1,3-mannosyl-glycoprotein 2-beta-N-acetylglucosaminyltransferase</fullName>
        <shortName evidence="17">GNT-I</shortName>
        <shortName evidence="17">GlcNAc-T I</shortName>
        <ecNumber evidence="14 17">2.4.1.101</ecNumber>
    </recommendedName>
    <alternativeName>
        <fullName evidence="15 17">N-glycosyl-oligosaccharide-glycoprotein N-acetylglucosaminyltransferase I</fullName>
    </alternativeName>
</protein>
<keyword evidence="7 17" id="KW-0479">Metal-binding</keyword>
<evidence type="ECO:0000313" key="18">
    <source>
        <dbReference type="EMBL" id="VDP81153.1"/>
    </source>
</evidence>
<evidence type="ECO:0000256" key="6">
    <source>
        <dbReference type="ARBA" id="ARBA00022692"/>
    </source>
</evidence>
<keyword evidence="4 17" id="KW-0328">Glycosyltransferase</keyword>
<keyword evidence="19" id="KW-1185">Reference proteome</keyword>
<evidence type="ECO:0000256" key="14">
    <source>
        <dbReference type="ARBA" id="ARBA00038949"/>
    </source>
</evidence>
<dbReference type="PANTHER" id="PTHR10468:SF0">
    <property type="entry name" value="ALPHA-1,3-MANNOSYL-GLYCOPROTEIN 2-BETA-N-ACETYLGLUCOSAMINYLTRANSFERASE"/>
    <property type="match status" value="1"/>
</dbReference>
<reference evidence="20" key="1">
    <citation type="submission" date="2016-06" db="UniProtKB">
        <authorList>
            <consortium name="WormBaseParasite"/>
        </authorList>
    </citation>
    <scope>IDENTIFICATION</scope>
</reference>
<keyword evidence="8 17" id="KW-0735">Signal-anchor</keyword>
<keyword evidence="10 17" id="KW-0333">Golgi apparatus</keyword>
<evidence type="ECO:0000256" key="11">
    <source>
        <dbReference type="ARBA" id="ARBA00023136"/>
    </source>
</evidence>
<evidence type="ECO:0000256" key="5">
    <source>
        <dbReference type="ARBA" id="ARBA00022679"/>
    </source>
</evidence>
<keyword evidence="12 17" id="KW-0464">Manganese</keyword>
<dbReference type="WBParaSite" id="ECPE_0000747201-mRNA-1">
    <property type="protein sequence ID" value="ECPE_0000747201-mRNA-1"/>
    <property type="gene ID" value="ECPE_0000747201"/>
</dbReference>
<keyword evidence="5" id="KW-0808">Transferase</keyword>
<dbReference type="FunFam" id="3.90.550.10:FF:000252">
    <property type="entry name" value="Protein O-linked-mannose beta-1,2-N-acetylglucosaminyltransferase 1"/>
    <property type="match status" value="1"/>
</dbReference>
<evidence type="ECO:0000313" key="20">
    <source>
        <dbReference type="WBParaSite" id="ECPE_0000747201-mRNA-1"/>
    </source>
</evidence>
<evidence type="ECO:0000313" key="19">
    <source>
        <dbReference type="Proteomes" id="UP000272942"/>
    </source>
</evidence>
<evidence type="ECO:0000256" key="9">
    <source>
        <dbReference type="ARBA" id="ARBA00022989"/>
    </source>
</evidence>
<organism evidence="20">
    <name type="scientific">Echinostoma caproni</name>
    <dbReference type="NCBI Taxonomy" id="27848"/>
    <lineage>
        <taxon>Eukaryota</taxon>
        <taxon>Metazoa</taxon>
        <taxon>Spiralia</taxon>
        <taxon>Lophotrochozoa</taxon>
        <taxon>Platyhelminthes</taxon>
        <taxon>Trematoda</taxon>
        <taxon>Digenea</taxon>
        <taxon>Plagiorchiida</taxon>
        <taxon>Echinostomata</taxon>
        <taxon>Echinostomatoidea</taxon>
        <taxon>Echinostomatidae</taxon>
        <taxon>Echinostoma</taxon>
    </lineage>
</organism>
<comment type="similarity">
    <text evidence="3 17">Belongs to the glycosyltransferase 13 family.</text>
</comment>
<evidence type="ECO:0000256" key="2">
    <source>
        <dbReference type="ARBA" id="ARBA00004922"/>
    </source>
</evidence>
<dbReference type="InterPro" id="IPR029044">
    <property type="entry name" value="Nucleotide-diphossugar_trans"/>
</dbReference>
<evidence type="ECO:0000256" key="16">
    <source>
        <dbReference type="ARBA" id="ARBA00049421"/>
    </source>
</evidence>
<dbReference type="Gene3D" id="3.90.550.10">
    <property type="entry name" value="Spore Coat Polysaccharide Biosynthesis Protein SpsA, Chain A"/>
    <property type="match status" value="1"/>
</dbReference>
<comment type="function">
    <text evidence="13 17">Initiates complex N-linked carbohydrate formation. Essential for the conversion of high-mannose to hybrid and complex N-glycans.</text>
</comment>
<comment type="catalytic activity">
    <reaction evidence="16 17">
        <text>N(4)-(alpha-D-Man-(1-&gt;3)-[alpha-D-Man-(1-&gt;3)-[alpha-D-Man-(1-&gt;6)]-alpha-D-Man-(1-&gt;6)]-beta-D-Man-(1-&gt;4)-beta-D-GlcNAc-(1-&gt;4)-beta-D-GlcNAc)-L-asparaginyl-[protein] (N-glucan mannose isomer 5A1,2) + UDP-N-acetyl-alpha-D-glucosamine = N(4)-{beta-D-GlcNAc-(1-&gt;2)-alpha-D-Man-(1-&gt;3)-[alpha-D-Man-(1-&gt;3)-[alpha-D-Man-(1-&gt;6)]-alpha-D-Man-(1-&gt;6)]-beta-D-Man-(1-&gt;4)-beta-D-GlcNAc-(1-&gt;4)-beta-D-GlcNAc}-L-asparaginyl-[protein] + UDP + H(+)</text>
        <dbReference type="Rhea" id="RHEA:11456"/>
        <dbReference type="Rhea" id="RHEA-COMP:14367"/>
        <dbReference type="Rhea" id="RHEA-COMP:14368"/>
        <dbReference type="ChEBI" id="CHEBI:15378"/>
        <dbReference type="ChEBI" id="CHEBI:57705"/>
        <dbReference type="ChEBI" id="CHEBI:58223"/>
        <dbReference type="ChEBI" id="CHEBI:59087"/>
        <dbReference type="ChEBI" id="CHEBI:60625"/>
        <dbReference type="EC" id="2.4.1.101"/>
    </reaction>
</comment>
<dbReference type="Pfam" id="PF03071">
    <property type="entry name" value="GNT-I"/>
    <property type="match status" value="1"/>
</dbReference>
<comment type="cofactor">
    <cofactor evidence="17">
        <name>Mn(2+)</name>
        <dbReference type="ChEBI" id="CHEBI:29035"/>
    </cofactor>
    <text evidence="17">The cofactor is mostly bound to the substrate.</text>
</comment>
<evidence type="ECO:0000256" key="8">
    <source>
        <dbReference type="ARBA" id="ARBA00022968"/>
    </source>
</evidence>
<evidence type="ECO:0000256" key="7">
    <source>
        <dbReference type="ARBA" id="ARBA00022723"/>
    </source>
</evidence>
<dbReference type="SUPFAM" id="SSF53448">
    <property type="entry name" value="Nucleotide-diphospho-sugar transferases"/>
    <property type="match status" value="1"/>
</dbReference>
<reference evidence="18 19" key="2">
    <citation type="submission" date="2018-11" db="EMBL/GenBank/DDBJ databases">
        <authorList>
            <consortium name="Pathogen Informatics"/>
        </authorList>
    </citation>
    <scope>NUCLEOTIDE SEQUENCE [LARGE SCALE GENOMIC DNA]</scope>
    <source>
        <strain evidence="18 19">Egypt</strain>
    </source>
</reference>
<dbReference type="InterPro" id="IPR004139">
    <property type="entry name" value="Glyco_trans_13"/>
</dbReference>
<dbReference type="Gene3D" id="3.10.180.20">
    <property type="entry name" value="N-Acetylglucosaminyltransferase I, Domain 2"/>
    <property type="match status" value="1"/>
</dbReference>
<proteinExistence type="inferred from homology"/>
<dbReference type="UniPathway" id="UPA00378"/>
<dbReference type="InterPro" id="IPR052261">
    <property type="entry name" value="Glycosyltransferase_13"/>
</dbReference>
<name>A0A183AKH1_9TREM</name>
<sequence length="310" mass="36554">MAKMVEENSVLVQKRIKSWLLLKEKQRGYQAVARHYKHALNRMFLQLNHSALIIVEDDLDVASDFFQYFAGTLPLLMANQNLFCVSAWNDNGRPDLIDLKRSDLLYRTDFFAGLGWMLLRSFWLEIHAGWPDIFWDEYLRKPYVRKNRACLRPEVGRTTTFGRMGISRGQFFDKYLSTMRLNHDWQNFVQMNLTYLHEPGDLPNISTTPTERIRVTYHSQADFDRIAIKLNLMRDIKSGVMRNAFAGVVPTKWKDQWIYINKVFSANPVSTIDNRRNKITKGIICEQQLDESTVIEVIFWFRMRDQIANK</sequence>
<dbReference type="EC" id="2.4.1.101" evidence="14 17"/>
<evidence type="ECO:0000256" key="3">
    <source>
        <dbReference type="ARBA" id="ARBA00006492"/>
    </source>
</evidence>